<dbReference type="AlphaFoldDB" id="A0A261SDF5"/>
<dbReference type="InterPro" id="IPR032349">
    <property type="entry name" value="DUF4865"/>
</dbReference>
<proteinExistence type="predicted"/>
<reference evidence="2" key="1">
    <citation type="submission" date="2017-05" db="EMBL/GenBank/DDBJ databases">
        <title>Complete and WGS of Bordetella genogroups.</title>
        <authorList>
            <person name="Spilker T."/>
            <person name="Lipuma J."/>
        </authorList>
    </citation>
    <scope>NUCLEOTIDE SEQUENCE [LARGE SCALE GENOMIC DNA]</scope>
    <source>
        <strain evidence="2">AU16122</strain>
    </source>
</reference>
<evidence type="ECO:0000313" key="2">
    <source>
        <dbReference type="Proteomes" id="UP000216020"/>
    </source>
</evidence>
<dbReference type="RefSeq" id="WP_094853823.1">
    <property type="nucleotide sequence ID" value="NZ_NEVM01000002.1"/>
</dbReference>
<organism evidence="1 2">
    <name type="scientific">Bordetella genomosp. 10</name>
    <dbReference type="NCBI Taxonomy" id="1416804"/>
    <lineage>
        <taxon>Bacteria</taxon>
        <taxon>Pseudomonadati</taxon>
        <taxon>Pseudomonadota</taxon>
        <taxon>Betaproteobacteria</taxon>
        <taxon>Burkholderiales</taxon>
        <taxon>Alcaligenaceae</taxon>
        <taxon>Bordetella</taxon>
    </lineage>
</organism>
<evidence type="ECO:0000313" key="1">
    <source>
        <dbReference type="EMBL" id="OZI34830.1"/>
    </source>
</evidence>
<sequence>MLIAHYTHRLPADYDLNIIRRRAAERGKLWDATPRLHFKGFLLREAGQLGAIGHSYSSLYLWQDDQGLRDFLLQNKYRTVTDSFGRADIDTRIVLDARRGTGKEARYAQTEEIDIPLDQDLGQAYAQELDHNRAVAAQTGVVAAAVGVDTTTWRITRIALRESHQEDAPKHAVTYEVLHLAKPLLDQLPTAGQ</sequence>
<keyword evidence="2" id="KW-1185">Reference proteome</keyword>
<name>A0A261SDF5_9BORD</name>
<dbReference type="EMBL" id="NEVM01000002">
    <property type="protein sequence ID" value="OZI34830.1"/>
    <property type="molecule type" value="Genomic_DNA"/>
</dbReference>
<protein>
    <submittedName>
        <fullName evidence="1">DUF4865 domain-containing protein</fullName>
    </submittedName>
</protein>
<dbReference type="Proteomes" id="UP000216020">
    <property type="component" value="Unassembled WGS sequence"/>
</dbReference>
<dbReference type="Pfam" id="PF16157">
    <property type="entry name" value="DUF4865"/>
    <property type="match status" value="1"/>
</dbReference>
<dbReference type="OrthoDB" id="2065010at2"/>
<comment type="caution">
    <text evidence="1">The sequence shown here is derived from an EMBL/GenBank/DDBJ whole genome shotgun (WGS) entry which is preliminary data.</text>
</comment>
<gene>
    <name evidence="1" type="ORF">CAL29_15295</name>
</gene>
<accession>A0A261SDF5</accession>